<accession>A0A8C6W682</accession>
<dbReference type="PANTHER" id="PTHR16127:SF14">
    <property type="entry name" value="GAMMA-TAXILIN"/>
    <property type="match status" value="1"/>
</dbReference>
<reference evidence="4" key="2">
    <citation type="submission" date="2025-09" db="UniProtKB">
        <authorList>
            <consortium name="Ensembl"/>
        </authorList>
    </citation>
    <scope>IDENTIFICATION</scope>
</reference>
<sequence length="254" mass="28527">MEAGICGLGVKADMLYSSSSANDILQHQDSIPSCGGTTKKHSLEGDEGSDYNKEQEFEKIRGREVPTGPPEGQQDSEYSRNKEKTLEKEVLLLMPALNTLSTPKEKLAENRNVQKQMKILQKKQAQIVKEKVYLQSEHSKAILARSKPECLCRELQCHNKTLKEENTQQAGEKKNDIQAQLEQHDGHNAKLQQENTEVGEKLKMLTEQYALREEVFHLDSFSPLAMTSPSTTVVQVLLQDVLELPRMCSQGGGY</sequence>
<dbReference type="GO" id="GO:0051726">
    <property type="term" value="P:regulation of cell cycle"/>
    <property type="evidence" value="ECO:0007669"/>
    <property type="project" value="TreeGrafter"/>
</dbReference>
<evidence type="ECO:0000313" key="5">
    <source>
        <dbReference type="Proteomes" id="UP000694381"/>
    </source>
</evidence>
<feature type="region of interest" description="Disordered" evidence="3">
    <location>
        <begin position="26"/>
        <end position="82"/>
    </location>
</feature>
<comment type="similarity">
    <text evidence="1">Belongs to the taxilin family.</text>
</comment>
<evidence type="ECO:0000256" key="2">
    <source>
        <dbReference type="SAM" id="Coils"/>
    </source>
</evidence>
<dbReference type="GeneTree" id="ENSGT00940000155463"/>
<name>A0A8C6W682_NANGA</name>
<proteinExistence type="inferred from homology"/>
<dbReference type="Ensembl" id="ENSNGAT00000016057.1">
    <property type="protein sequence ID" value="ENSNGAP00000010523.1"/>
    <property type="gene ID" value="ENSNGAG00000012929.1"/>
</dbReference>
<reference evidence="4" key="1">
    <citation type="submission" date="2025-08" db="UniProtKB">
        <authorList>
            <consortium name="Ensembl"/>
        </authorList>
    </citation>
    <scope>IDENTIFICATION</scope>
</reference>
<dbReference type="Proteomes" id="UP000694381">
    <property type="component" value="Unassembled WGS sequence"/>
</dbReference>
<protein>
    <submittedName>
        <fullName evidence="4">Uncharacterized protein</fullName>
    </submittedName>
</protein>
<dbReference type="GO" id="GO:0019905">
    <property type="term" value="F:syntaxin binding"/>
    <property type="evidence" value="ECO:0007669"/>
    <property type="project" value="InterPro"/>
</dbReference>
<feature type="compositionally biased region" description="Basic and acidic residues" evidence="3">
    <location>
        <begin position="50"/>
        <end position="64"/>
    </location>
</feature>
<dbReference type="InterPro" id="IPR026183">
    <property type="entry name" value="Taxilin_fam"/>
</dbReference>
<evidence type="ECO:0000256" key="3">
    <source>
        <dbReference type="SAM" id="MobiDB-lite"/>
    </source>
</evidence>
<evidence type="ECO:0000256" key="1">
    <source>
        <dbReference type="ARBA" id="ARBA00009550"/>
    </source>
</evidence>
<dbReference type="PANTHER" id="PTHR16127">
    <property type="entry name" value="TAXILIN"/>
    <property type="match status" value="1"/>
</dbReference>
<dbReference type="Pfam" id="PF09728">
    <property type="entry name" value="Taxilin"/>
    <property type="match status" value="1"/>
</dbReference>
<keyword evidence="5" id="KW-1185">Reference proteome</keyword>
<organism evidence="4 5">
    <name type="scientific">Nannospalax galili</name>
    <name type="common">Northern Israeli blind subterranean mole rat</name>
    <name type="synonym">Spalax galili</name>
    <dbReference type="NCBI Taxonomy" id="1026970"/>
    <lineage>
        <taxon>Eukaryota</taxon>
        <taxon>Metazoa</taxon>
        <taxon>Chordata</taxon>
        <taxon>Craniata</taxon>
        <taxon>Vertebrata</taxon>
        <taxon>Euteleostomi</taxon>
        <taxon>Mammalia</taxon>
        <taxon>Eutheria</taxon>
        <taxon>Euarchontoglires</taxon>
        <taxon>Glires</taxon>
        <taxon>Rodentia</taxon>
        <taxon>Myomorpha</taxon>
        <taxon>Muroidea</taxon>
        <taxon>Spalacidae</taxon>
        <taxon>Spalacinae</taxon>
        <taxon>Nannospalax</taxon>
    </lineage>
</organism>
<dbReference type="AlphaFoldDB" id="A0A8C6W682"/>
<keyword evidence="2" id="KW-0175">Coiled coil</keyword>
<evidence type="ECO:0000313" key="4">
    <source>
        <dbReference type="Ensembl" id="ENSNGAP00000010523.1"/>
    </source>
</evidence>
<feature type="coiled-coil region" evidence="2">
    <location>
        <begin position="174"/>
        <end position="208"/>
    </location>
</feature>